<evidence type="ECO:0000313" key="2">
    <source>
        <dbReference type="EMBL" id="KAK6754166.1"/>
    </source>
</evidence>
<dbReference type="Proteomes" id="UP001303046">
    <property type="component" value="Unassembled WGS sequence"/>
</dbReference>
<evidence type="ECO:0000313" key="3">
    <source>
        <dbReference type="Proteomes" id="UP001303046"/>
    </source>
</evidence>
<proteinExistence type="predicted"/>
<evidence type="ECO:0000256" key="1">
    <source>
        <dbReference type="SAM" id="MobiDB-lite"/>
    </source>
</evidence>
<sequence>MKGMAALEQHQQQVGRGYHHHKDRQALVCSLCKRRPPRPTLRPNTSFVPNVRDALAAGFGRSFRAVGGYECPTDRPPE</sequence>
<feature type="region of interest" description="Disordered" evidence="1">
    <location>
        <begin position="1"/>
        <end position="20"/>
    </location>
</feature>
<gene>
    <name evidence="2" type="primary">Necator_chrV.g18062</name>
    <name evidence="2" type="ORF">RB195_013272</name>
</gene>
<protein>
    <submittedName>
        <fullName evidence="2">Uncharacterized protein</fullName>
    </submittedName>
</protein>
<dbReference type="EMBL" id="JAVFWL010000005">
    <property type="protein sequence ID" value="KAK6754166.1"/>
    <property type="molecule type" value="Genomic_DNA"/>
</dbReference>
<organism evidence="2 3">
    <name type="scientific">Necator americanus</name>
    <name type="common">Human hookworm</name>
    <dbReference type="NCBI Taxonomy" id="51031"/>
    <lineage>
        <taxon>Eukaryota</taxon>
        <taxon>Metazoa</taxon>
        <taxon>Ecdysozoa</taxon>
        <taxon>Nematoda</taxon>
        <taxon>Chromadorea</taxon>
        <taxon>Rhabditida</taxon>
        <taxon>Rhabditina</taxon>
        <taxon>Rhabditomorpha</taxon>
        <taxon>Strongyloidea</taxon>
        <taxon>Ancylostomatidae</taxon>
        <taxon>Bunostominae</taxon>
        <taxon>Necator</taxon>
    </lineage>
</organism>
<keyword evidence="3" id="KW-1185">Reference proteome</keyword>
<name>A0ABR1DXF6_NECAM</name>
<reference evidence="2 3" key="1">
    <citation type="submission" date="2023-08" db="EMBL/GenBank/DDBJ databases">
        <title>A Necator americanus chromosomal reference genome.</title>
        <authorList>
            <person name="Ilik V."/>
            <person name="Petrzelkova K.J."/>
            <person name="Pardy F."/>
            <person name="Fuh T."/>
            <person name="Niatou-Singa F.S."/>
            <person name="Gouil Q."/>
            <person name="Baker L."/>
            <person name="Ritchie M.E."/>
            <person name="Jex A.R."/>
            <person name="Gazzola D."/>
            <person name="Li H."/>
            <person name="Toshio Fujiwara R."/>
            <person name="Zhan B."/>
            <person name="Aroian R.V."/>
            <person name="Pafco B."/>
            <person name="Schwarz E.M."/>
        </authorList>
    </citation>
    <scope>NUCLEOTIDE SEQUENCE [LARGE SCALE GENOMIC DNA]</scope>
    <source>
        <strain evidence="2 3">Aroian</strain>
        <tissue evidence="2">Whole animal</tissue>
    </source>
</reference>
<accession>A0ABR1DXF6</accession>
<comment type="caution">
    <text evidence="2">The sequence shown here is derived from an EMBL/GenBank/DDBJ whole genome shotgun (WGS) entry which is preliminary data.</text>
</comment>